<gene>
    <name evidence="8" type="ORF">FMUND_13354</name>
</gene>
<dbReference type="GO" id="GO:0016787">
    <property type="term" value="F:hydrolase activity"/>
    <property type="evidence" value="ECO:0007669"/>
    <property type="project" value="UniProtKB-KW"/>
</dbReference>
<evidence type="ECO:0000256" key="6">
    <source>
        <dbReference type="SAM" id="SignalP"/>
    </source>
</evidence>
<accession>A0A8H5XZF7</accession>
<dbReference type="Pfam" id="PF01544">
    <property type="entry name" value="CorA"/>
    <property type="match status" value="1"/>
</dbReference>
<keyword evidence="2 5" id="KW-0812">Transmembrane</keyword>
<dbReference type="InterPro" id="IPR045863">
    <property type="entry name" value="CorA_TM1_TM2"/>
</dbReference>
<dbReference type="PANTHER" id="PTHR47064:SF2">
    <property type="entry name" value="SMP-30_GLUCONOLACTONASE_LRE-LIKE REGION DOMAIN-CONTAINING PROTEIN-RELATED"/>
    <property type="match status" value="1"/>
</dbReference>
<feature type="signal peptide" evidence="6">
    <location>
        <begin position="1"/>
        <end position="22"/>
    </location>
</feature>
<keyword evidence="9" id="KW-1185">Reference proteome</keyword>
<dbReference type="InterPro" id="IPR052988">
    <property type="entry name" value="Oryzine_lactonohydrolase"/>
</dbReference>
<dbReference type="SMR" id="A0A8H5XZF7"/>
<comment type="caution">
    <text evidence="8">The sequence shown here is derived from an EMBL/GenBank/DDBJ whole genome shotgun (WGS) entry which is preliminary data.</text>
</comment>
<comment type="subcellular location">
    <subcellularLocation>
        <location evidence="1">Membrane</location>
        <topology evidence="1">Multi-pass membrane protein</topology>
    </subcellularLocation>
</comment>
<organism evidence="8 9">
    <name type="scientific">Fusarium mundagurra</name>
    <dbReference type="NCBI Taxonomy" id="1567541"/>
    <lineage>
        <taxon>Eukaryota</taxon>
        <taxon>Fungi</taxon>
        <taxon>Dikarya</taxon>
        <taxon>Ascomycota</taxon>
        <taxon>Pezizomycotina</taxon>
        <taxon>Sordariomycetes</taxon>
        <taxon>Hypocreomycetidae</taxon>
        <taxon>Hypocreales</taxon>
        <taxon>Nectriaceae</taxon>
        <taxon>Fusarium</taxon>
        <taxon>Fusarium fujikuroi species complex</taxon>
    </lineage>
</organism>
<dbReference type="SUPFAM" id="SSF63829">
    <property type="entry name" value="Calcium-dependent phosphotriesterase"/>
    <property type="match status" value="1"/>
</dbReference>
<evidence type="ECO:0000256" key="1">
    <source>
        <dbReference type="ARBA" id="ARBA00004141"/>
    </source>
</evidence>
<evidence type="ECO:0000256" key="4">
    <source>
        <dbReference type="ARBA" id="ARBA00023136"/>
    </source>
</evidence>
<dbReference type="Pfam" id="PF08450">
    <property type="entry name" value="SGL"/>
    <property type="match status" value="1"/>
</dbReference>
<dbReference type="EMBL" id="JAAOAN010000607">
    <property type="protein sequence ID" value="KAF5702679.1"/>
    <property type="molecule type" value="Genomic_DNA"/>
</dbReference>
<feature type="chain" id="PRO_5034777159" evidence="6">
    <location>
        <begin position="23"/>
        <end position="1096"/>
    </location>
</feature>
<evidence type="ECO:0000313" key="8">
    <source>
        <dbReference type="EMBL" id="KAF5702679.1"/>
    </source>
</evidence>
<feature type="domain" description="SMP-30/Gluconolactonase/LRE-like region" evidence="7">
    <location>
        <begin position="208"/>
        <end position="380"/>
    </location>
</feature>
<feature type="transmembrane region" description="Helical" evidence="5">
    <location>
        <begin position="1056"/>
        <end position="1078"/>
    </location>
</feature>
<keyword evidence="6" id="KW-0732">Signal</keyword>
<dbReference type="OrthoDB" id="423498at2759"/>
<evidence type="ECO:0000256" key="2">
    <source>
        <dbReference type="ARBA" id="ARBA00022692"/>
    </source>
</evidence>
<keyword evidence="8" id="KW-0378">Hydrolase</keyword>
<sequence length="1096" mass="122784">MPSTISVLAAGVLVPVLGAVAAKLPSTAQIIDQKSFNVLKDVPPPAVANDSLVFTWPGVTEESLVEKPFHIYDEEFYDVIGKDPSLTLIATSDTDPIFHEAVVWYPPTEEVFFVQNAGAPAAGTGLNKSSIIQKISLKEADEVRKGKKDEVKVTVVDSNPQVINPNGGTYYKGNIIFAGEGQGDDVPSALYMMNPLPPYNTTTLLNNYFGRQFNSLNDVGINPRNGDLYFTDTLYGYLQDFRPVPGLRNQVYRYNFDTGAVTVVADDFTLPNGIGFGPDGKKVYVTDTGIALGFYGRNLSSPASVYSFDVNQDGTLQNRKTFAYVASFIPDGVHTDSKGRVYAGCGDGVHVWNPSGKLIGKIYTGTVAANFQFAGKGRMIITGQTKLFYVTLGASASHDCVINLSDVASFEPDFSAYRLLENYTTKLLVQPSDPFQLCLTLYNDPNRLQNMVRGDPRQAPYERHLRPQGPEIKTEITDFDFTGQSVEDETLTIVHDLVLDYSPDERNKILSKLRKLQSRNEIAGSHGPNFRPAFTALYGTDNHETIQDSVEPHRPKSDLPAFVSIPAIYFHQSSSGGFPKRSHRAKSLLQYYYRHGISDDADVESPFDPSKIFTGPRTPQVREVWCLAVDRISFYRASAFWPFAGQGSQSSSVLLPTALFAVDEYFQEEHESIPIEAPKFFERLELFYEPLMMRRYEGKAVKELVKLPQHMKHWVDVERMLRTQGEASDEAFQSLRVLWSIAIHFAMNFYLAPDGKIYQLGRHSIWSSIFRSFLHIFGFRKGTSTNNRACYRPGKHGRADETLQDLESQLATAITDLKLDLRINESERQAASREQGNNTNMLRDIQRFKGNLSLACLFRMCRQSTPTRGSMVSRDITDMFSTEISRLDWLIRDSVTQSQVYQISAISDELRILIDVLNSQKQVLSQVARSLARQMANSEIVSNTAGDRPETGNCPTSKATDVQDLGHGLEDQIFQSLQKRGYFKHQQLTDDIKKLQDTAERLNSQAALFIKIKAEDKNVAIYIFTLVTVVFLPLSFATSYLGMNTSDIRDMEQGQWIFWAVGGALTVVVLLGVWAIAYKGPRWKKARQNQKLLHMD</sequence>
<dbReference type="GO" id="GO:0046873">
    <property type="term" value="F:metal ion transmembrane transporter activity"/>
    <property type="evidence" value="ECO:0007669"/>
    <property type="project" value="InterPro"/>
</dbReference>
<dbReference type="InterPro" id="IPR011042">
    <property type="entry name" value="6-blade_b-propeller_TolB-like"/>
</dbReference>
<keyword evidence="3 5" id="KW-1133">Transmembrane helix</keyword>
<feature type="transmembrane region" description="Helical" evidence="5">
    <location>
        <begin position="1019"/>
        <end position="1036"/>
    </location>
</feature>
<dbReference type="Gene3D" id="2.120.10.30">
    <property type="entry name" value="TolB, C-terminal domain"/>
    <property type="match status" value="1"/>
</dbReference>
<evidence type="ECO:0000259" key="7">
    <source>
        <dbReference type="Pfam" id="PF08450"/>
    </source>
</evidence>
<reference evidence="8 9" key="1">
    <citation type="submission" date="2020-05" db="EMBL/GenBank/DDBJ databases">
        <title>Identification and distribution of gene clusters putatively required for synthesis of sphingolipid metabolism inhibitors in phylogenetically diverse species of the filamentous fungus Fusarium.</title>
        <authorList>
            <person name="Kim H.-S."/>
            <person name="Busman M."/>
            <person name="Brown D.W."/>
            <person name="Divon H."/>
            <person name="Uhlig S."/>
            <person name="Proctor R.H."/>
        </authorList>
    </citation>
    <scope>NUCLEOTIDE SEQUENCE [LARGE SCALE GENOMIC DNA]</scope>
    <source>
        <strain evidence="8 9">NRRL 66235</strain>
    </source>
</reference>
<dbReference type="Proteomes" id="UP000544331">
    <property type="component" value="Unassembled WGS sequence"/>
</dbReference>
<protein>
    <submittedName>
        <fullName evidence="8">Lactonohydrolase</fullName>
    </submittedName>
</protein>
<dbReference type="Gene3D" id="1.20.58.340">
    <property type="entry name" value="Magnesium transport protein CorA, transmembrane region"/>
    <property type="match status" value="1"/>
</dbReference>
<evidence type="ECO:0000256" key="5">
    <source>
        <dbReference type="SAM" id="Phobius"/>
    </source>
</evidence>
<dbReference type="SUPFAM" id="SSF144083">
    <property type="entry name" value="Magnesium transport protein CorA, transmembrane region"/>
    <property type="match status" value="1"/>
</dbReference>
<dbReference type="InterPro" id="IPR013658">
    <property type="entry name" value="SGL"/>
</dbReference>
<dbReference type="PANTHER" id="PTHR47064">
    <property type="entry name" value="PUTATIVE (AFU_ORTHOLOGUE AFUA_1G08990)-RELATED"/>
    <property type="match status" value="1"/>
</dbReference>
<proteinExistence type="predicted"/>
<evidence type="ECO:0000256" key="3">
    <source>
        <dbReference type="ARBA" id="ARBA00022989"/>
    </source>
</evidence>
<name>A0A8H5XZF7_9HYPO</name>
<evidence type="ECO:0000313" key="9">
    <source>
        <dbReference type="Proteomes" id="UP000544331"/>
    </source>
</evidence>
<dbReference type="GO" id="GO:0016020">
    <property type="term" value="C:membrane"/>
    <property type="evidence" value="ECO:0007669"/>
    <property type="project" value="UniProtKB-SubCell"/>
</dbReference>
<keyword evidence="4 5" id="KW-0472">Membrane</keyword>
<dbReference type="AlphaFoldDB" id="A0A8H5XZF7"/>
<dbReference type="InterPro" id="IPR002523">
    <property type="entry name" value="MgTranspt_CorA/ZnTranspt_ZntB"/>
</dbReference>